<evidence type="ECO:0000256" key="2">
    <source>
        <dbReference type="ARBA" id="ARBA00022448"/>
    </source>
</evidence>
<evidence type="ECO:0000259" key="11">
    <source>
        <dbReference type="Pfam" id="PF04290"/>
    </source>
</evidence>
<dbReference type="RefSeq" id="WP_220561948.1">
    <property type="nucleotide sequence ID" value="NZ_CP074133.1"/>
</dbReference>
<keyword evidence="7 10" id="KW-0472">Membrane</keyword>
<dbReference type="EMBL" id="CP074133">
    <property type="protein sequence ID" value="QUX20751.1"/>
    <property type="molecule type" value="Genomic_DNA"/>
</dbReference>
<evidence type="ECO:0000256" key="8">
    <source>
        <dbReference type="ARBA" id="ARBA00038436"/>
    </source>
</evidence>
<accession>A0ABX8BII1</accession>
<evidence type="ECO:0000313" key="13">
    <source>
        <dbReference type="Proteomes" id="UP000676079"/>
    </source>
</evidence>
<dbReference type="InterPro" id="IPR007387">
    <property type="entry name" value="TRAP_DctQ"/>
</dbReference>
<feature type="domain" description="Tripartite ATP-independent periplasmic transporters DctQ component" evidence="11">
    <location>
        <begin position="28"/>
        <end position="158"/>
    </location>
</feature>
<dbReference type="PANTHER" id="PTHR35011:SF4">
    <property type="entry name" value="SLL1102 PROTEIN"/>
    <property type="match status" value="1"/>
</dbReference>
<protein>
    <submittedName>
        <fullName evidence="12">TRAP transporter small permease</fullName>
    </submittedName>
</protein>
<keyword evidence="3" id="KW-1003">Cell membrane</keyword>
<evidence type="ECO:0000256" key="6">
    <source>
        <dbReference type="ARBA" id="ARBA00022989"/>
    </source>
</evidence>
<keyword evidence="4" id="KW-0997">Cell inner membrane</keyword>
<gene>
    <name evidence="12" type="ORF">KGD84_19950</name>
</gene>
<feature type="transmembrane region" description="Helical" evidence="10">
    <location>
        <begin position="50"/>
        <end position="70"/>
    </location>
</feature>
<feature type="region of interest" description="Disordered" evidence="9">
    <location>
        <begin position="183"/>
        <end position="203"/>
    </location>
</feature>
<evidence type="ECO:0000313" key="12">
    <source>
        <dbReference type="EMBL" id="QUX20751.1"/>
    </source>
</evidence>
<feature type="transmembrane region" description="Helical" evidence="10">
    <location>
        <begin position="91"/>
        <end position="112"/>
    </location>
</feature>
<evidence type="ECO:0000256" key="7">
    <source>
        <dbReference type="ARBA" id="ARBA00023136"/>
    </source>
</evidence>
<dbReference type="Pfam" id="PF04290">
    <property type="entry name" value="DctQ"/>
    <property type="match status" value="1"/>
</dbReference>
<comment type="subcellular location">
    <subcellularLocation>
        <location evidence="1">Cell inner membrane</location>
        <topology evidence="1">Multi-pass membrane protein</topology>
    </subcellularLocation>
</comment>
<name>A0ABX8BII1_9ACTN</name>
<feature type="transmembrane region" description="Helical" evidence="10">
    <location>
        <begin position="132"/>
        <end position="153"/>
    </location>
</feature>
<comment type="similarity">
    <text evidence="8">Belongs to the TRAP transporter small permease family.</text>
</comment>
<evidence type="ECO:0000256" key="3">
    <source>
        <dbReference type="ARBA" id="ARBA00022475"/>
    </source>
</evidence>
<evidence type="ECO:0000256" key="4">
    <source>
        <dbReference type="ARBA" id="ARBA00022519"/>
    </source>
</evidence>
<evidence type="ECO:0000256" key="5">
    <source>
        <dbReference type="ARBA" id="ARBA00022692"/>
    </source>
</evidence>
<dbReference type="InterPro" id="IPR055348">
    <property type="entry name" value="DctQ"/>
</dbReference>
<proteinExistence type="inferred from homology"/>
<evidence type="ECO:0000256" key="10">
    <source>
        <dbReference type="SAM" id="Phobius"/>
    </source>
</evidence>
<keyword evidence="2" id="KW-0813">Transport</keyword>
<evidence type="ECO:0000256" key="1">
    <source>
        <dbReference type="ARBA" id="ARBA00004429"/>
    </source>
</evidence>
<sequence length="203" mass="21424">MNRLRPPRPLTAVSTALGLAAGLLLLALMLLTVADVVSRNALGRSILGTVDISTLLLVMVAFLGLAAAEIDGRHVSVGLIEARLGERTRTVLSGLRALLLLVIGGLMVWGLAEVLFSAVDRSETTNDILRLATWPAKLVLFVSFLLFFAAAVWREVLELRARLSGEASGDAVADLVEAAGVPEAADTAPEPVSAARHDEEVGR</sequence>
<evidence type="ECO:0000256" key="9">
    <source>
        <dbReference type="SAM" id="MobiDB-lite"/>
    </source>
</evidence>
<keyword evidence="5 10" id="KW-0812">Transmembrane</keyword>
<dbReference type="Proteomes" id="UP000676079">
    <property type="component" value="Chromosome"/>
</dbReference>
<dbReference type="PANTHER" id="PTHR35011">
    <property type="entry name" value="2,3-DIKETO-L-GULONATE TRAP TRANSPORTER SMALL PERMEASE PROTEIN YIAM"/>
    <property type="match status" value="1"/>
</dbReference>
<reference evidence="12 13" key="1">
    <citation type="submission" date="2021-05" db="EMBL/GenBank/DDBJ databases">
        <title>Direct Submission.</title>
        <authorList>
            <person name="Li K."/>
            <person name="Gao J."/>
        </authorList>
    </citation>
    <scope>NUCLEOTIDE SEQUENCE [LARGE SCALE GENOMIC DNA]</scope>
    <source>
        <strain evidence="12 13">Mg02</strain>
    </source>
</reference>
<organism evidence="12 13">
    <name type="scientific">Nocardiopsis changdeensis</name>
    <dbReference type="NCBI Taxonomy" id="2831969"/>
    <lineage>
        <taxon>Bacteria</taxon>
        <taxon>Bacillati</taxon>
        <taxon>Actinomycetota</taxon>
        <taxon>Actinomycetes</taxon>
        <taxon>Streptosporangiales</taxon>
        <taxon>Nocardiopsidaceae</taxon>
        <taxon>Nocardiopsis</taxon>
    </lineage>
</organism>
<keyword evidence="13" id="KW-1185">Reference proteome</keyword>
<keyword evidence="6 10" id="KW-1133">Transmembrane helix</keyword>